<feature type="domain" description="EAL" evidence="1">
    <location>
        <begin position="13"/>
        <end position="263"/>
    </location>
</feature>
<dbReference type="Pfam" id="PF00990">
    <property type="entry name" value="GGDEF"/>
    <property type="match status" value="1"/>
</dbReference>
<dbReference type="RefSeq" id="WP_373654938.1">
    <property type="nucleotide sequence ID" value="NZ_JBGUAW010000003.1"/>
</dbReference>
<dbReference type="SMART" id="SM00052">
    <property type="entry name" value="EAL"/>
    <property type="match status" value="1"/>
</dbReference>
<organism evidence="3 4">
    <name type="scientific">Thiohalorhabdus methylotrophus</name>
    <dbReference type="NCBI Taxonomy" id="3242694"/>
    <lineage>
        <taxon>Bacteria</taxon>
        <taxon>Pseudomonadati</taxon>
        <taxon>Pseudomonadota</taxon>
        <taxon>Gammaproteobacteria</taxon>
        <taxon>Thiohalorhabdales</taxon>
        <taxon>Thiohalorhabdaceae</taxon>
        <taxon>Thiohalorhabdus</taxon>
    </lineage>
</organism>
<dbReference type="PROSITE" id="PS50887">
    <property type="entry name" value="GGDEF"/>
    <property type="match status" value="1"/>
</dbReference>
<dbReference type="InterPro" id="IPR035919">
    <property type="entry name" value="EAL_sf"/>
</dbReference>
<dbReference type="Pfam" id="PF00571">
    <property type="entry name" value="CBS"/>
    <property type="match status" value="1"/>
</dbReference>
<dbReference type="PANTHER" id="PTHR33121:SF76">
    <property type="entry name" value="SIGNALING PROTEIN"/>
    <property type="match status" value="1"/>
</dbReference>
<dbReference type="InterPro" id="IPR043128">
    <property type="entry name" value="Rev_trsase/Diguanyl_cyclase"/>
</dbReference>
<dbReference type="SUPFAM" id="SSF54631">
    <property type="entry name" value="CBS-domain pair"/>
    <property type="match status" value="1"/>
</dbReference>
<dbReference type="PROSITE" id="PS50883">
    <property type="entry name" value="EAL"/>
    <property type="match status" value="1"/>
</dbReference>
<dbReference type="EMBL" id="JBGUAW010000003">
    <property type="protein sequence ID" value="MFA9460150.1"/>
    <property type="molecule type" value="Genomic_DNA"/>
</dbReference>
<dbReference type="InterPro" id="IPR050706">
    <property type="entry name" value="Cyclic-di-GMP_PDE-like"/>
</dbReference>
<dbReference type="SMART" id="SM00267">
    <property type="entry name" value="GGDEF"/>
    <property type="match status" value="1"/>
</dbReference>
<dbReference type="Proteomes" id="UP001575181">
    <property type="component" value="Unassembled WGS sequence"/>
</dbReference>
<dbReference type="Gene3D" id="3.10.580.10">
    <property type="entry name" value="CBS-domain"/>
    <property type="match status" value="1"/>
</dbReference>
<evidence type="ECO:0000259" key="1">
    <source>
        <dbReference type="PROSITE" id="PS50883"/>
    </source>
</evidence>
<accession>A0ABV4TS45</accession>
<gene>
    <name evidence="3" type="ORF">ACERLL_04860</name>
</gene>
<dbReference type="InterPro" id="IPR000160">
    <property type="entry name" value="GGDEF_dom"/>
</dbReference>
<sequence>MPSIPFPDPTDAQQDQGALLEDTLRNRHVAILLQPIVSICEQEVYGYEALARGPEDTILHAPMALFEAARQNGRMLELELLCRELAIAQFGRLGLPGKLFLNVNPEALLEPGFRGGRTREFLERAGTDPGQVVIELTEHYPIQDFDLMREAVTHYRDMGFAIAIDDLGSGYAGLRQWSELRPDYVKIDRHFIQDLPSYPGKRQFVHSIGELAKSLECRVIAEGVETLEELEVVRHLGVSFGQGYHFARPHTAPPRAIPRGSFGSECQCSPFWHLTDSVGTLLQERPPLDPRSALDQVVDLFHHAPDLVTLPVVDGHEPLGIVRRYELMNLYTSRFGRELHGRKPISAFMRSEPLIVSRDTPVEMLSRRITEGDQVTTVDDDFIITDEEGRYLGMGTVVELLKKITELQIRNARYANPLTQLPGNVPIDEHIDRLLAGGEQFVVAYCDLDNFKPFNDTYGYARGDEVLRWLGRLLVEHTVEGRDFVGHVGGDDFILILRSGDWQAQCRTLLSRFEENAPAFYDEEARERGGIAAKDRRGQDVFYGFISLSIGAVPAGPERFHSHYEVASLTTEVKAQAKKKPGCSLFVDRRGTPGGPA</sequence>
<dbReference type="InterPro" id="IPR029787">
    <property type="entry name" value="Nucleotide_cyclase"/>
</dbReference>
<feature type="domain" description="GGDEF" evidence="2">
    <location>
        <begin position="439"/>
        <end position="590"/>
    </location>
</feature>
<dbReference type="SUPFAM" id="SSF141868">
    <property type="entry name" value="EAL domain-like"/>
    <property type="match status" value="1"/>
</dbReference>
<protein>
    <submittedName>
        <fullName evidence="3">GGDEF domain-containing protein</fullName>
    </submittedName>
</protein>
<reference evidence="3 4" key="1">
    <citation type="submission" date="2024-08" db="EMBL/GenBank/DDBJ databases">
        <title>Whole-genome sequencing of halo(alkali)philic microorganisms from hypersaline lakes.</title>
        <authorList>
            <person name="Sorokin D.Y."/>
            <person name="Merkel A.Y."/>
            <person name="Messina E."/>
            <person name="Yakimov M."/>
        </authorList>
    </citation>
    <scope>NUCLEOTIDE SEQUENCE [LARGE SCALE GENOMIC DNA]</scope>
    <source>
        <strain evidence="3 4">Cl-TMA</strain>
    </source>
</reference>
<evidence type="ECO:0000259" key="2">
    <source>
        <dbReference type="PROSITE" id="PS50887"/>
    </source>
</evidence>
<dbReference type="CDD" id="cd01948">
    <property type="entry name" value="EAL"/>
    <property type="match status" value="1"/>
</dbReference>
<dbReference type="Gene3D" id="3.30.70.270">
    <property type="match status" value="1"/>
</dbReference>
<dbReference type="SUPFAM" id="SSF55073">
    <property type="entry name" value="Nucleotide cyclase"/>
    <property type="match status" value="1"/>
</dbReference>
<dbReference type="InterPro" id="IPR001633">
    <property type="entry name" value="EAL_dom"/>
</dbReference>
<dbReference type="Pfam" id="PF00563">
    <property type="entry name" value="EAL"/>
    <property type="match status" value="1"/>
</dbReference>
<evidence type="ECO:0000313" key="4">
    <source>
        <dbReference type="Proteomes" id="UP001575181"/>
    </source>
</evidence>
<dbReference type="NCBIfam" id="TIGR00254">
    <property type="entry name" value="GGDEF"/>
    <property type="match status" value="1"/>
</dbReference>
<name>A0ABV4TS45_9GAMM</name>
<evidence type="ECO:0000313" key="3">
    <source>
        <dbReference type="EMBL" id="MFA9460150.1"/>
    </source>
</evidence>
<dbReference type="InterPro" id="IPR000644">
    <property type="entry name" value="CBS_dom"/>
</dbReference>
<comment type="caution">
    <text evidence="3">The sequence shown here is derived from an EMBL/GenBank/DDBJ whole genome shotgun (WGS) entry which is preliminary data.</text>
</comment>
<dbReference type="PANTHER" id="PTHR33121">
    <property type="entry name" value="CYCLIC DI-GMP PHOSPHODIESTERASE PDEF"/>
    <property type="match status" value="1"/>
</dbReference>
<dbReference type="CDD" id="cd01949">
    <property type="entry name" value="GGDEF"/>
    <property type="match status" value="1"/>
</dbReference>
<keyword evidence="4" id="KW-1185">Reference proteome</keyword>
<dbReference type="CDD" id="cd04598">
    <property type="entry name" value="CBS_pair_GGDEF_EAL"/>
    <property type="match status" value="1"/>
</dbReference>
<proteinExistence type="predicted"/>
<dbReference type="InterPro" id="IPR046342">
    <property type="entry name" value="CBS_dom_sf"/>
</dbReference>
<dbReference type="Gene3D" id="3.20.20.450">
    <property type="entry name" value="EAL domain"/>
    <property type="match status" value="1"/>
</dbReference>